<feature type="transmembrane region" description="Helical" evidence="7">
    <location>
        <begin position="244"/>
        <end position="268"/>
    </location>
</feature>
<comment type="subcellular location">
    <subcellularLocation>
        <location evidence="1">Membrane</location>
        <topology evidence="1">Multi-pass membrane protein</topology>
    </subcellularLocation>
</comment>
<feature type="region of interest" description="Disordered" evidence="6">
    <location>
        <begin position="283"/>
        <end position="339"/>
    </location>
</feature>
<evidence type="ECO:0000259" key="8">
    <source>
        <dbReference type="Pfam" id="PF20684"/>
    </source>
</evidence>
<keyword evidence="3 7" id="KW-1133">Transmembrane helix</keyword>
<feature type="transmembrane region" description="Helical" evidence="7">
    <location>
        <begin position="47"/>
        <end position="66"/>
    </location>
</feature>
<feature type="compositionally biased region" description="Low complexity" evidence="6">
    <location>
        <begin position="288"/>
        <end position="308"/>
    </location>
</feature>
<organism evidence="9 10">
    <name type="scientific">Apiospora hydei</name>
    <dbReference type="NCBI Taxonomy" id="1337664"/>
    <lineage>
        <taxon>Eukaryota</taxon>
        <taxon>Fungi</taxon>
        <taxon>Dikarya</taxon>
        <taxon>Ascomycota</taxon>
        <taxon>Pezizomycotina</taxon>
        <taxon>Sordariomycetes</taxon>
        <taxon>Xylariomycetidae</taxon>
        <taxon>Amphisphaeriales</taxon>
        <taxon>Apiosporaceae</taxon>
        <taxon>Apiospora</taxon>
    </lineage>
</organism>
<reference evidence="9 10" key="1">
    <citation type="submission" date="2023-01" db="EMBL/GenBank/DDBJ databases">
        <title>Analysis of 21 Apiospora genomes using comparative genomics revels a genus with tremendous synthesis potential of carbohydrate active enzymes and secondary metabolites.</title>
        <authorList>
            <person name="Sorensen T."/>
        </authorList>
    </citation>
    <scope>NUCLEOTIDE SEQUENCE [LARGE SCALE GENOMIC DNA]</scope>
    <source>
        <strain evidence="9 10">CBS 114990</strain>
    </source>
</reference>
<dbReference type="Proteomes" id="UP001433268">
    <property type="component" value="Unassembled WGS sequence"/>
</dbReference>
<keyword evidence="10" id="KW-1185">Reference proteome</keyword>
<feature type="transmembrane region" description="Helical" evidence="7">
    <location>
        <begin position="125"/>
        <end position="152"/>
    </location>
</feature>
<evidence type="ECO:0000313" key="10">
    <source>
        <dbReference type="Proteomes" id="UP001433268"/>
    </source>
</evidence>
<evidence type="ECO:0000256" key="2">
    <source>
        <dbReference type="ARBA" id="ARBA00022692"/>
    </source>
</evidence>
<dbReference type="PANTHER" id="PTHR33048:SF42">
    <property type="entry name" value="INTEGRAL MEMBRANE PROTEIN"/>
    <property type="match status" value="1"/>
</dbReference>
<dbReference type="RefSeq" id="XP_066668982.1">
    <property type="nucleotide sequence ID" value="XM_066810059.1"/>
</dbReference>
<evidence type="ECO:0000256" key="3">
    <source>
        <dbReference type="ARBA" id="ARBA00022989"/>
    </source>
</evidence>
<evidence type="ECO:0000313" key="9">
    <source>
        <dbReference type="EMBL" id="KAK8084473.1"/>
    </source>
</evidence>
<evidence type="ECO:0000256" key="5">
    <source>
        <dbReference type="ARBA" id="ARBA00038359"/>
    </source>
</evidence>
<proteinExistence type="inferred from homology"/>
<evidence type="ECO:0000256" key="1">
    <source>
        <dbReference type="ARBA" id="ARBA00004141"/>
    </source>
</evidence>
<comment type="similarity">
    <text evidence="5">Belongs to the SAT4 family.</text>
</comment>
<feature type="domain" description="Rhodopsin" evidence="8">
    <location>
        <begin position="31"/>
        <end position="269"/>
    </location>
</feature>
<protein>
    <submittedName>
        <fullName evidence="9">Integral membrane protein</fullName>
    </submittedName>
</protein>
<evidence type="ECO:0000256" key="7">
    <source>
        <dbReference type="SAM" id="Phobius"/>
    </source>
</evidence>
<name>A0ABR1WM17_9PEZI</name>
<accession>A0ABR1WM17</accession>
<keyword evidence="2 7" id="KW-0812">Transmembrane</keyword>
<sequence>MATALPQNSNGPWIITSTWALTAVGSFFVLLRFYCRIFRGHIFPADDWILLIAWILLLSQTILSVYSVRLGSGEHIWNVDPTRSEALLMLQDITTAPSVLAVAFSKASAGVSLLRLLPYRWQRVLTIFIITSIGVLMSGIIVLTCIQCVPIQKHWNFQLPGTCWDPDIVAKFAIGAAIWSGVMDIILAILPLPVILGLQMNKREKLGVAIALSFMAFAGASSFIKASTLINLGSTDPTYDIAPVIVFGTAEIAVTIIAACIPVLRVLIRDVAHAGTLRYGNTLRSHPHGGTNSSHSNHSNHSINTHGSAQRTIAANTGPGGTKARSMKSRPSSQAKGPLEVMLEKTIMIEYSEAKRHSNWVLDPVNLSPRTLFDEQLSKTMSVDPRRTSV</sequence>
<feature type="transmembrane region" description="Helical" evidence="7">
    <location>
        <begin position="12"/>
        <end position="35"/>
    </location>
</feature>
<dbReference type="EMBL" id="JAQQWN010000005">
    <property type="protein sequence ID" value="KAK8084473.1"/>
    <property type="molecule type" value="Genomic_DNA"/>
</dbReference>
<comment type="caution">
    <text evidence="9">The sequence shown here is derived from an EMBL/GenBank/DDBJ whole genome shotgun (WGS) entry which is preliminary data.</text>
</comment>
<evidence type="ECO:0000256" key="4">
    <source>
        <dbReference type="ARBA" id="ARBA00023136"/>
    </source>
</evidence>
<dbReference type="PANTHER" id="PTHR33048">
    <property type="entry name" value="PTH11-LIKE INTEGRAL MEMBRANE PROTEIN (AFU_ORTHOLOGUE AFUA_5G11245)"/>
    <property type="match status" value="1"/>
</dbReference>
<dbReference type="Pfam" id="PF20684">
    <property type="entry name" value="Fung_rhodopsin"/>
    <property type="match status" value="1"/>
</dbReference>
<gene>
    <name evidence="9" type="ORF">PG997_005744</name>
</gene>
<dbReference type="InterPro" id="IPR049326">
    <property type="entry name" value="Rhodopsin_dom_fungi"/>
</dbReference>
<evidence type="ECO:0000256" key="6">
    <source>
        <dbReference type="SAM" id="MobiDB-lite"/>
    </source>
</evidence>
<keyword evidence="4 7" id="KW-0472">Membrane</keyword>
<feature type="transmembrane region" description="Helical" evidence="7">
    <location>
        <begin position="172"/>
        <end position="194"/>
    </location>
</feature>
<dbReference type="InterPro" id="IPR052337">
    <property type="entry name" value="SAT4-like"/>
</dbReference>
<dbReference type="GeneID" id="92043119"/>
<feature type="transmembrane region" description="Helical" evidence="7">
    <location>
        <begin position="206"/>
        <end position="224"/>
    </location>
</feature>